<organism evidence="1 2">
    <name type="scientific">Microtetraspora fusca</name>
    <dbReference type="NCBI Taxonomy" id="1997"/>
    <lineage>
        <taxon>Bacteria</taxon>
        <taxon>Bacillati</taxon>
        <taxon>Actinomycetota</taxon>
        <taxon>Actinomycetes</taxon>
        <taxon>Streptosporangiales</taxon>
        <taxon>Streptosporangiaceae</taxon>
        <taxon>Microtetraspora</taxon>
    </lineage>
</organism>
<gene>
    <name evidence="1" type="ORF">ACFY05_33040</name>
</gene>
<protein>
    <submittedName>
        <fullName evidence="1">Uncharacterized protein</fullName>
    </submittedName>
</protein>
<sequence>MKRIIHITEQWSEGEGGEIGDVLDGLFDGRWRQEERQVVLEVPADLTGDEATAWLVEETVKAIQATSTESIDYAGHPGTREWYPYGVYFIDVEASPKTVKVWPQMMGRTIGSPADGDYTEAEGREVHRRLVEAGAIHTTG</sequence>
<keyword evidence="2" id="KW-1185">Reference proteome</keyword>
<accession>A0ABW6VE76</accession>
<dbReference type="EMBL" id="JBIAXI010000024">
    <property type="protein sequence ID" value="MFF4777665.1"/>
    <property type="molecule type" value="Genomic_DNA"/>
</dbReference>
<reference evidence="1 2" key="1">
    <citation type="submission" date="2024-10" db="EMBL/GenBank/DDBJ databases">
        <title>The Natural Products Discovery Center: Release of the First 8490 Sequenced Strains for Exploring Actinobacteria Biosynthetic Diversity.</title>
        <authorList>
            <person name="Kalkreuter E."/>
            <person name="Kautsar S.A."/>
            <person name="Yang D."/>
            <person name="Bader C.D."/>
            <person name="Teijaro C.N."/>
            <person name="Fluegel L."/>
            <person name="Davis C.M."/>
            <person name="Simpson J.R."/>
            <person name="Lauterbach L."/>
            <person name="Steele A.D."/>
            <person name="Gui C."/>
            <person name="Meng S."/>
            <person name="Li G."/>
            <person name="Viehrig K."/>
            <person name="Ye F."/>
            <person name="Su P."/>
            <person name="Kiefer A.F."/>
            <person name="Nichols A."/>
            <person name="Cepeda A.J."/>
            <person name="Yan W."/>
            <person name="Fan B."/>
            <person name="Jiang Y."/>
            <person name="Adhikari A."/>
            <person name="Zheng C.-J."/>
            <person name="Schuster L."/>
            <person name="Cowan T.M."/>
            <person name="Smanski M.J."/>
            <person name="Chevrette M.G."/>
            <person name="De Carvalho L.P.S."/>
            <person name="Shen B."/>
        </authorList>
    </citation>
    <scope>NUCLEOTIDE SEQUENCE [LARGE SCALE GENOMIC DNA]</scope>
    <source>
        <strain evidence="1 2">NPDC001281</strain>
    </source>
</reference>
<proteinExistence type="predicted"/>
<evidence type="ECO:0000313" key="1">
    <source>
        <dbReference type="EMBL" id="MFF4777665.1"/>
    </source>
</evidence>
<dbReference type="Proteomes" id="UP001602119">
    <property type="component" value="Unassembled WGS sequence"/>
</dbReference>
<dbReference type="RefSeq" id="WP_387346172.1">
    <property type="nucleotide sequence ID" value="NZ_JBIAXI010000024.1"/>
</dbReference>
<comment type="caution">
    <text evidence="1">The sequence shown here is derived from an EMBL/GenBank/DDBJ whole genome shotgun (WGS) entry which is preliminary data.</text>
</comment>
<evidence type="ECO:0000313" key="2">
    <source>
        <dbReference type="Proteomes" id="UP001602119"/>
    </source>
</evidence>
<name>A0ABW6VE76_MICFU</name>